<feature type="signal peptide" evidence="3">
    <location>
        <begin position="1"/>
        <end position="22"/>
    </location>
</feature>
<accession>V2XVE2</accession>
<dbReference type="STRING" id="1381753.V2XVE2"/>
<dbReference type="OrthoDB" id="2796893at2759"/>
<evidence type="ECO:0000313" key="5">
    <source>
        <dbReference type="Proteomes" id="UP000017559"/>
    </source>
</evidence>
<feature type="region of interest" description="Disordered" evidence="1">
    <location>
        <begin position="427"/>
        <end position="451"/>
    </location>
</feature>
<dbReference type="Proteomes" id="UP000017559">
    <property type="component" value="Unassembled WGS sequence"/>
</dbReference>
<feature type="region of interest" description="Disordered" evidence="1">
    <location>
        <begin position="372"/>
        <end position="413"/>
    </location>
</feature>
<dbReference type="HOGENOM" id="CLU_607033_0_0_1"/>
<dbReference type="KEGG" id="mrr:Moror_7043"/>
<dbReference type="AlphaFoldDB" id="V2XVE2"/>
<protein>
    <submittedName>
        <fullName evidence="4">Uncharacterized protein</fullName>
    </submittedName>
</protein>
<evidence type="ECO:0000256" key="3">
    <source>
        <dbReference type="SAM" id="SignalP"/>
    </source>
</evidence>
<feature type="transmembrane region" description="Helical" evidence="2">
    <location>
        <begin position="201"/>
        <end position="225"/>
    </location>
</feature>
<dbReference type="EMBL" id="AWSO01000047">
    <property type="protein sequence ID" value="ESK96535.1"/>
    <property type="molecule type" value="Genomic_DNA"/>
</dbReference>
<feature type="compositionally biased region" description="Polar residues" evidence="1">
    <location>
        <begin position="280"/>
        <end position="295"/>
    </location>
</feature>
<evidence type="ECO:0000256" key="2">
    <source>
        <dbReference type="SAM" id="Phobius"/>
    </source>
</evidence>
<feature type="compositionally biased region" description="Basic residues" evidence="1">
    <location>
        <begin position="375"/>
        <end position="387"/>
    </location>
</feature>
<feature type="region of interest" description="Disordered" evidence="1">
    <location>
        <begin position="173"/>
        <end position="195"/>
    </location>
</feature>
<keyword evidence="3" id="KW-0732">Signal</keyword>
<organism evidence="4 5">
    <name type="scientific">Moniliophthora roreri (strain MCA 2997)</name>
    <name type="common">Cocoa frosty pod rot fungus</name>
    <name type="synonym">Crinipellis roreri</name>
    <dbReference type="NCBI Taxonomy" id="1381753"/>
    <lineage>
        <taxon>Eukaryota</taxon>
        <taxon>Fungi</taxon>
        <taxon>Dikarya</taxon>
        <taxon>Basidiomycota</taxon>
        <taxon>Agaricomycotina</taxon>
        <taxon>Agaricomycetes</taxon>
        <taxon>Agaricomycetidae</taxon>
        <taxon>Agaricales</taxon>
        <taxon>Marasmiineae</taxon>
        <taxon>Marasmiaceae</taxon>
        <taxon>Moniliophthora</taxon>
    </lineage>
</organism>
<keyword evidence="5" id="KW-1185">Reference proteome</keyword>
<feature type="compositionally biased region" description="Low complexity" evidence="1">
    <location>
        <begin position="388"/>
        <end position="407"/>
    </location>
</feature>
<sequence length="451" mass="48690">MGLTLLWIIMLASTWLKQLAVTAQENLFIGTDASCGTGFEWASENALSPCKLASSVFAACSPGGSYEVRPLPDKYHYDPPSKDKGTINSCSCSWAAYNLLSMCTTCQKNTSQSIFAWQGYSAECGELASRPYVPMTDGNSKLNLPSYATYDPSKWYKQTFNVTQARYLNSASQSQATSASSSPTSSPAGSETPSPRTTFNIGAVVGSILGGTAVLLGLAVAAIILKIRRASSYDSESCVPLTHNGSRRASMTVTSYRGNHFIEPYPYTTSPKPMPGKSSYRASISSRNDGSTSMAAATPSIPISHPTLRPPRESTTEINRRPRTSIEPYPYTISPDSLTRNSLNRILRTSPPPLTIPPPALDSIIRQVTEGGLRTHLKRSQRTRHSLSRTSNSSRNLITTTTSSQTSPFSPLYSITEQSGSVLHFNERGQELPPPYSSTAPPVSGGQPMLI</sequence>
<proteinExistence type="predicted"/>
<keyword evidence="2" id="KW-1133">Transmembrane helix</keyword>
<reference evidence="4 5" key="1">
    <citation type="journal article" date="2014" name="BMC Genomics">
        <title>Genome and secretome analysis of the hemibiotrophic fungal pathogen, Moniliophthora roreri, which causes frosty pod rot disease of cacao: mechanisms of the biotrophic and necrotrophic phases.</title>
        <authorList>
            <person name="Meinhardt L.W."/>
            <person name="Costa G.G.L."/>
            <person name="Thomazella D.P.T."/>
            <person name="Teixeira P.J.P.L."/>
            <person name="Carazzolle M.F."/>
            <person name="Schuster S.C."/>
            <person name="Carlson J.E."/>
            <person name="Guiltinan M.J."/>
            <person name="Mieczkowski P."/>
            <person name="Farmer A."/>
            <person name="Ramaraj T."/>
            <person name="Crozier J."/>
            <person name="Davis R.E."/>
            <person name="Shao J."/>
            <person name="Melnick R.L."/>
            <person name="Pereira G.A.G."/>
            <person name="Bailey B.A."/>
        </authorList>
    </citation>
    <scope>NUCLEOTIDE SEQUENCE [LARGE SCALE GENOMIC DNA]</scope>
    <source>
        <strain evidence="4 5">MCA 2997</strain>
    </source>
</reference>
<feature type="region of interest" description="Disordered" evidence="1">
    <location>
        <begin position="267"/>
        <end position="318"/>
    </location>
</feature>
<evidence type="ECO:0000256" key="1">
    <source>
        <dbReference type="SAM" id="MobiDB-lite"/>
    </source>
</evidence>
<gene>
    <name evidence="4" type="ORF">Moror_7043</name>
</gene>
<comment type="caution">
    <text evidence="4">The sequence shown here is derived from an EMBL/GenBank/DDBJ whole genome shotgun (WGS) entry which is preliminary data.</text>
</comment>
<name>V2XVE2_MONRO</name>
<keyword evidence="2" id="KW-0812">Transmembrane</keyword>
<evidence type="ECO:0000313" key="4">
    <source>
        <dbReference type="EMBL" id="ESK96535.1"/>
    </source>
</evidence>
<feature type="chain" id="PRO_5004712818" evidence="3">
    <location>
        <begin position="23"/>
        <end position="451"/>
    </location>
</feature>
<keyword evidence="2" id="KW-0472">Membrane</keyword>